<name>A0A5B0MRG1_PUCGR</name>
<organism evidence="2 3">
    <name type="scientific">Puccinia graminis f. sp. tritici</name>
    <dbReference type="NCBI Taxonomy" id="56615"/>
    <lineage>
        <taxon>Eukaryota</taxon>
        <taxon>Fungi</taxon>
        <taxon>Dikarya</taxon>
        <taxon>Basidiomycota</taxon>
        <taxon>Pucciniomycotina</taxon>
        <taxon>Pucciniomycetes</taxon>
        <taxon>Pucciniales</taxon>
        <taxon>Pucciniaceae</taxon>
        <taxon>Puccinia</taxon>
    </lineage>
</organism>
<sequence length="110" mass="12302">MAEHLPADDQPSLQACKKHFVPCQKKEKCFPGVSSSFLPLRGMGNYVWHAQKKLSADPDDPHYRGHSQQRSTLSHGPGRFPEAPIRDQASTRFLRVSSIGTLDPSISYKI</sequence>
<dbReference type="AlphaFoldDB" id="A0A5B0MRG1"/>
<evidence type="ECO:0000256" key="1">
    <source>
        <dbReference type="SAM" id="MobiDB-lite"/>
    </source>
</evidence>
<dbReference type="EMBL" id="VSWC01000144">
    <property type="protein sequence ID" value="KAA1078419.1"/>
    <property type="molecule type" value="Genomic_DNA"/>
</dbReference>
<proteinExistence type="predicted"/>
<protein>
    <submittedName>
        <fullName evidence="2">Uncharacterized protein</fullName>
    </submittedName>
</protein>
<dbReference type="Proteomes" id="UP000324748">
    <property type="component" value="Unassembled WGS sequence"/>
</dbReference>
<keyword evidence="3" id="KW-1185">Reference proteome</keyword>
<comment type="caution">
    <text evidence="2">The sequence shown here is derived from an EMBL/GenBank/DDBJ whole genome shotgun (WGS) entry which is preliminary data.</text>
</comment>
<accession>A0A5B0MRG1</accession>
<reference evidence="2 3" key="1">
    <citation type="submission" date="2019-05" db="EMBL/GenBank/DDBJ databases">
        <title>Emergence of the Ug99 lineage of the wheat stem rust pathogen through somatic hybridization.</title>
        <authorList>
            <person name="Li F."/>
            <person name="Upadhyaya N.M."/>
            <person name="Sperschneider J."/>
            <person name="Matny O."/>
            <person name="Nguyen-Phuc H."/>
            <person name="Mago R."/>
            <person name="Raley C."/>
            <person name="Miller M.E."/>
            <person name="Silverstein K.A.T."/>
            <person name="Henningsen E."/>
            <person name="Hirsch C.D."/>
            <person name="Visser B."/>
            <person name="Pretorius Z.A."/>
            <person name="Steffenson B.J."/>
            <person name="Schwessinger B."/>
            <person name="Dodds P.N."/>
            <person name="Figueroa M."/>
        </authorList>
    </citation>
    <scope>NUCLEOTIDE SEQUENCE [LARGE SCALE GENOMIC DNA]</scope>
    <source>
        <strain evidence="2">21-0</strain>
    </source>
</reference>
<feature type="region of interest" description="Disordered" evidence="1">
    <location>
        <begin position="55"/>
        <end position="87"/>
    </location>
</feature>
<evidence type="ECO:0000313" key="3">
    <source>
        <dbReference type="Proteomes" id="UP000324748"/>
    </source>
</evidence>
<evidence type="ECO:0000313" key="2">
    <source>
        <dbReference type="EMBL" id="KAA1078419.1"/>
    </source>
</evidence>
<gene>
    <name evidence="2" type="ORF">PGT21_034907</name>
</gene>